<evidence type="ECO:0000313" key="4">
    <source>
        <dbReference type="Proteomes" id="UP000317650"/>
    </source>
</evidence>
<keyword evidence="2" id="KW-0472">Membrane</keyword>
<organism evidence="3 4">
    <name type="scientific">Musa balbisiana</name>
    <name type="common">Banana</name>
    <dbReference type="NCBI Taxonomy" id="52838"/>
    <lineage>
        <taxon>Eukaryota</taxon>
        <taxon>Viridiplantae</taxon>
        <taxon>Streptophyta</taxon>
        <taxon>Embryophyta</taxon>
        <taxon>Tracheophyta</taxon>
        <taxon>Spermatophyta</taxon>
        <taxon>Magnoliopsida</taxon>
        <taxon>Liliopsida</taxon>
        <taxon>Zingiberales</taxon>
        <taxon>Musaceae</taxon>
        <taxon>Musa</taxon>
    </lineage>
</organism>
<keyword evidence="2" id="KW-1133">Transmembrane helix</keyword>
<protein>
    <submittedName>
        <fullName evidence="3">Uncharacterized protein</fullName>
    </submittedName>
</protein>
<feature type="transmembrane region" description="Helical" evidence="2">
    <location>
        <begin position="158"/>
        <end position="180"/>
    </location>
</feature>
<evidence type="ECO:0000313" key="3">
    <source>
        <dbReference type="EMBL" id="THU74527.1"/>
    </source>
</evidence>
<name>A0A4S8KGU0_MUSBA</name>
<dbReference type="EMBL" id="PYDT01000001">
    <property type="protein sequence ID" value="THU74527.1"/>
    <property type="molecule type" value="Genomic_DNA"/>
</dbReference>
<gene>
    <name evidence="3" type="ORF">C4D60_Mb04t34320</name>
</gene>
<feature type="compositionally biased region" description="Basic residues" evidence="1">
    <location>
        <begin position="77"/>
        <end position="90"/>
    </location>
</feature>
<proteinExistence type="predicted"/>
<comment type="caution">
    <text evidence="3">The sequence shown here is derived from an EMBL/GenBank/DDBJ whole genome shotgun (WGS) entry which is preliminary data.</text>
</comment>
<feature type="region of interest" description="Disordered" evidence="1">
    <location>
        <begin position="76"/>
        <end position="110"/>
    </location>
</feature>
<reference evidence="3 4" key="1">
    <citation type="journal article" date="2019" name="Nat. Plants">
        <title>Genome sequencing of Musa balbisiana reveals subgenome evolution and function divergence in polyploid bananas.</title>
        <authorList>
            <person name="Yao X."/>
        </authorList>
    </citation>
    <scope>NUCLEOTIDE SEQUENCE [LARGE SCALE GENOMIC DNA]</scope>
    <source>
        <strain evidence="4">cv. DH-PKW</strain>
        <tissue evidence="3">Leaves</tissue>
    </source>
</reference>
<evidence type="ECO:0000256" key="2">
    <source>
        <dbReference type="SAM" id="Phobius"/>
    </source>
</evidence>
<dbReference type="Proteomes" id="UP000317650">
    <property type="component" value="Chromosome 4"/>
</dbReference>
<dbReference type="AlphaFoldDB" id="A0A4S8KGU0"/>
<keyword evidence="2" id="KW-0812">Transmembrane</keyword>
<accession>A0A4S8KGU0</accession>
<evidence type="ECO:0000256" key="1">
    <source>
        <dbReference type="SAM" id="MobiDB-lite"/>
    </source>
</evidence>
<sequence length="196" mass="23011">MRAVFDSITAKDYRRRWLMEGITSPNASIWDSVTEERIKRSAIAGKHGQEEICGSSCEWRRTNWIQAEVRHGELKPKRWRRARGHPKPSKSHSFGRPIAETESPGSSNRDRTYGNRKFWWPSRRERGFLDPTAVPQLFDGRPVEHLLSLLLSSDADSFLSPFFFFSSSRSFLFIWFLAILRQNWSRFVVRAFLYLI</sequence>
<keyword evidence="4" id="KW-1185">Reference proteome</keyword>